<evidence type="ECO:0000313" key="11">
    <source>
        <dbReference type="EMBL" id="MCP9291045.1"/>
    </source>
</evidence>
<evidence type="ECO:0000256" key="4">
    <source>
        <dbReference type="ARBA" id="ARBA00022692"/>
    </source>
</evidence>
<keyword evidence="4 7" id="KW-0812">Transmembrane</keyword>
<evidence type="ECO:0000259" key="8">
    <source>
        <dbReference type="Pfam" id="PF00924"/>
    </source>
</evidence>
<dbReference type="RefSeq" id="WP_255133648.1">
    <property type="nucleotide sequence ID" value="NZ_JANDBC010000001.1"/>
</dbReference>
<feature type="domain" description="Mechanosensitive ion channel MscS" evidence="8">
    <location>
        <begin position="105"/>
        <end position="170"/>
    </location>
</feature>
<evidence type="ECO:0000313" key="12">
    <source>
        <dbReference type="Proteomes" id="UP001139125"/>
    </source>
</evidence>
<feature type="transmembrane region" description="Helical" evidence="7">
    <location>
        <begin position="88"/>
        <end position="118"/>
    </location>
</feature>
<dbReference type="Pfam" id="PF00924">
    <property type="entry name" value="MS_channel_2nd"/>
    <property type="match status" value="1"/>
</dbReference>
<dbReference type="Proteomes" id="UP001139125">
    <property type="component" value="Unassembled WGS sequence"/>
</dbReference>
<evidence type="ECO:0000259" key="9">
    <source>
        <dbReference type="Pfam" id="PF21082"/>
    </source>
</evidence>
<keyword evidence="12" id="KW-1185">Reference proteome</keyword>
<accession>A0A9X2L2E0</accession>
<dbReference type="InterPro" id="IPR008910">
    <property type="entry name" value="MSC_TM_helix"/>
</dbReference>
<dbReference type="SUPFAM" id="SSF50182">
    <property type="entry name" value="Sm-like ribonucleoproteins"/>
    <property type="match status" value="1"/>
</dbReference>
<dbReference type="Pfam" id="PF05552">
    <property type="entry name" value="MS_channel_1st_1"/>
    <property type="match status" value="1"/>
</dbReference>
<evidence type="ECO:0000256" key="7">
    <source>
        <dbReference type="SAM" id="Phobius"/>
    </source>
</evidence>
<feature type="transmembrane region" description="Helical" evidence="7">
    <location>
        <begin position="60"/>
        <end position="82"/>
    </location>
</feature>
<evidence type="ECO:0000256" key="2">
    <source>
        <dbReference type="ARBA" id="ARBA00008017"/>
    </source>
</evidence>
<evidence type="ECO:0000256" key="6">
    <source>
        <dbReference type="ARBA" id="ARBA00023136"/>
    </source>
</evidence>
<dbReference type="SUPFAM" id="SSF82861">
    <property type="entry name" value="Mechanosensitive channel protein MscS (YggB), transmembrane region"/>
    <property type="match status" value="1"/>
</dbReference>
<dbReference type="GO" id="GO:0008381">
    <property type="term" value="F:mechanosensitive monoatomic ion channel activity"/>
    <property type="evidence" value="ECO:0007669"/>
    <property type="project" value="InterPro"/>
</dbReference>
<sequence length="273" mass="30220">MDNFNITTEDIMNFVTTFGPKLLAAVATLVIGLWIVKFIVKGATKVLNRSSVDEALVSFLRSLISMLLKVMVYISALGMLGIEMTSFIAVLGAAGLAVGLALQGSLSNFAGGVLILFFKPFKVGDFIERGSESGTVEKIDILHTHLQTSNNQLIIIPNGQLANSPVINYSAKETRRAVFPIGISYNSDVKKAREVILRVLNEDERILQDPAPVVVLTNLGDSSLDLSARAWTKTENFWGFFWDNLEKIKEELDKEGIEMPFPQRDIHVFQEKE</sequence>
<feature type="domain" description="Mechanosensitive ion channel MscS C-terminal" evidence="9">
    <location>
        <begin position="178"/>
        <end position="259"/>
    </location>
</feature>
<proteinExistence type="inferred from homology"/>
<protein>
    <submittedName>
        <fullName evidence="11">Mechanosensitive ion channel</fullName>
    </submittedName>
</protein>
<dbReference type="InterPro" id="IPR011066">
    <property type="entry name" value="MscS_channel_C_sf"/>
</dbReference>
<dbReference type="GO" id="GO:0005886">
    <property type="term" value="C:plasma membrane"/>
    <property type="evidence" value="ECO:0007669"/>
    <property type="project" value="UniProtKB-SubCell"/>
</dbReference>
<comment type="similarity">
    <text evidence="2">Belongs to the MscS (TC 1.A.23) family.</text>
</comment>
<dbReference type="EMBL" id="JANDBC010000001">
    <property type="protein sequence ID" value="MCP9291045.1"/>
    <property type="molecule type" value="Genomic_DNA"/>
</dbReference>
<evidence type="ECO:0000256" key="5">
    <source>
        <dbReference type="ARBA" id="ARBA00022989"/>
    </source>
</evidence>
<dbReference type="PANTHER" id="PTHR30221">
    <property type="entry name" value="SMALL-CONDUCTANCE MECHANOSENSITIVE CHANNEL"/>
    <property type="match status" value="1"/>
</dbReference>
<dbReference type="AlphaFoldDB" id="A0A9X2L2E0"/>
<dbReference type="Gene3D" id="1.10.287.1260">
    <property type="match status" value="1"/>
</dbReference>
<evidence type="ECO:0000259" key="10">
    <source>
        <dbReference type="Pfam" id="PF21088"/>
    </source>
</evidence>
<dbReference type="SUPFAM" id="SSF82689">
    <property type="entry name" value="Mechanosensitive channel protein MscS (YggB), C-terminal domain"/>
    <property type="match status" value="1"/>
</dbReference>
<reference evidence="11" key="1">
    <citation type="submission" date="2022-06" db="EMBL/GenBank/DDBJ databases">
        <title>Gracilimonas sp. CAU 1638 isolated from sea sediment.</title>
        <authorList>
            <person name="Kim W."/>
        </authorList>
    </citation>
    <scope>NUCLEOTIDE SEQUENCE</scope>
    <source>
        <strain evidence="11">CAU 1638</strain>
    </source>
</reference>
<dbReference type="Gene3D" id="3.30.70.100">
    <property type="match status" value="1"/>
</dbReference>
<dbReference type="InterPro" id="IPR011014">
    <property type="entry name" value="MscS_channel_TM-2"/>
</dbReference>
<comment type="caution">
    <text evidence="11">The sequence shown here is derived from an EMBL/GenBank/DDBJ whole genome shotgun (WGS) entry which is preliminary data.</text>
</comment>
<dbReference type="InterPro" id="IPR049278">
    <property type="entry name" value="MS_channel_C"/>
</dbReference>
<comment type="subcellular location">
    <subcellularLocation>
        <location evidence="1">Cell membrane</location>
        <topology evidence="1">Multi-pass membrane protein</topology>
    </subcellularLocation>
</comment>
<evidence type="ECO:0000256" key="3">
    <source>
        <dbReference type="ARBA" id="ARBA00022475"/>
    </source>
</evidence>
<feature type="domain" description="Mechanosensitive ion channel transmembrane helices 2/3" evidence="10">
    <location>
        <begin position="70"/>
        <end position="103"/>
    </location>
</feature>
<evidence type="ECO:0000256" key="1">
    <source>
        <dbReference type="ARBA" id="ARBA00004651"/>
    </source>
</evidence>
<dbReference type="InterPro" id="IPR049142">
    <property type="entry name" value="MS_channel_1st"/>
</dbReference>
<keyword evidence="6 7" id="KW-0472">Membrane</keyword>
<dbReference type="Pfam" id="PF21088">
    <property type="entry name" value="MS_channel_1st"/>
    <property type="match status" value="1"/>
</dbReference>
<dbReference type="InterPro" id="IPR006685">
    <property type="entry name" value="MscS_channel_2nd"/>
</dbReference>
<dbReference type="PANTHER" id="PTHR30221:SF1">
    <property type="entry name" value="SMALL-CONDUCTANCE MECHANOSENSITIVE CHANNEL"/>
    <property type="match status" value="1"/>
</dbReference>
<feature type="transmembrane region" description="Helical" evidence="7">
    <location>
        <begin position="22"/>
        <end position="40"/>
    </location>
</feature>
<keyword evidence="5 7" id="KW-1133">Transmembrane helix</keyword>
<organism evidence="11 12">
    <name type="scientific">Gracilimonas sediminicola</name>
    <dbReference type="NCBI Taxonomy" id="2952158"/>
    <lineage>
        <taxon>Bacteria</taxon>
        <taxon>Pseudomonadati</taxon>
        <taxon>Balneolota</taxon>
        <taxon>Balneolia</taxon>
        <taxon>Balneolales</taxon>
        <taxon>Balneolaceae</taxon>
        <taxon>Gracilimonas</taxon>
    </lineage>
</organism>
<gene>
    <name evidence="11" type="ORF">NM125_05575</name>
</gene>
<dbReference type="InterPro" id="IPR045275">
    <property type="entry name" value="MscS_archaea/bacteria_type"/>
</dbReference>
<keyword evidence="3" id="KW-1003">Cell membrane</keyword>
<dbReference type="Gene3D" id="2.30.30.60">
    <property type="match status" value="1"/>
</dbReference>
<name>A0A9X2L2E0_9BACT</name>
<dbReference type="InterPro" id="IPR010920">
    <property type="entry name" value="LSM_dom_sf"/>
</dbReference>
<dbReference type="Pfam" id="PF21082">
    <property type="entry name" value="MS_channel_3rd"/>
    <property type="match status" value="1"/>
</dbReference>
<dbReference type="InterPro" id="IPR023408">
    <property type="entry name" value="MscS_beta-dom_sf"/>
</dbReference>